<accession>A0A239DIJ5</accession>
<feature type="region of interest" description="Disordered" evidence="1">
    <location>
        <begin position="56"/>
        <end position="98"/>
    </location>
</feature>
<dbReference type="OrthoDB" id="122173at2"/>
<dbReference type="AlphaFoldDB" id="A0A239DIJ5"/>
<dbReference type="Proteomes" id="UP000198356">
    <property type="component" value="Unassembled WGS sequence"/>
</dbReference>
<name>A0A239DIJ5_9BACT</name>
<evidence type="ECO:0000256" key="1">
    <source>
        <dbReference type="SAM" id="MobiDB-lite"/>
    </source>
</evidence>
<evidence type="ECO:0000313" key="3">
    <source>
        <dbReference type="Proteomes" id="UP000198356"/>
    </source>
</evidence>
<proteinExistence type="predicted"/>
<dbReference type="EMBL" id="FZOU01000001">
    <property type="protein sequence ID" value="SNS31533.1"/>
    <property type="molecule type" value="Genomic_DNA"/>
</dbReference>
<protein>
    <submittedName>
        <fullName evidence="2">Uncharacterized protein</fullName>
    </submittedName>
</protein>
<dbReference type="RefSeq" id="WP_089406756.1">
    <property type="nucleotide sequence ID" value="NZ_FZOU01000001.1"/>
</dbReference>
<reference evidence="2 3" key="1">
    <citation type="submission" date="2017-06" db="EMBL/GenBank/DDBJ databases">
        <authorList>
            <person name="Kim H.J."/>
            <person name="Triplett B.A."/>
        </authorList>
    </citation>
    <scope>NUCLEOTIDE SEQUENCE [LARGE SCALE GENOMIC DNA]</scope>
    <source>
        <strain evidence="2 3">DSM 18704</strain>
    </source>
</reference>
<gene>
    <name evidence="2" type="ORF">SAMN05421770_101461</name>
</gene>
<organism evidence="2 3">
    <name type="scientific">Granulicella rosea</name>
    <dbReference type="NCBI Taxonomy" id="474952"/>
    <lineage>
        <taxon>Bacteria</taxon>
        <taxon>Pseudomonadati</taxon>
        <taxon>Acidobacteriota</taxon>
        <taxon>Terriglobia</taxon>
        <taxon>Terriglobales</taxon>
        <taxon>Acidobacteriaceae</taxon>
        <taxon>Granulicella</taxon>
    </lineage>
</organism>
<evidence type="ECO:0000313" key="2">
    <source>
        <dbReference type="EMBL" id="SNS31533.1"/>
    </source>
</evidence>
<sequence>MLPSEVRRVQTAIDNKNAKELEWSLWYCRMRQTVSSARPADAKYWRAMEAEVEAALAPPPPPKVYPAKKKKKGVRGLGFGPVDENAEASTEPSGEETA</sequence>
<keyword evidence="3" id="KW-1185">Reference proteome</keyword>